<reference evidence="2 3" key="1">
    <citation type="submission" date="2017-05" db="EMBL/GenBank/DDBJ databases">
        <title>Streptomyces alboflavus Genome sequencing and assembly.</title>
        <authorList>
            <person name="Wang Y."/>
            <person name="Du B."/>
            <person name="Ding Y."/>
            <person name="Liu H."/>
            <person name="Hou Q."/>
            <person name="Liu K."/>
            <person name="Wang C."/>
            <person name="Yao L."/>
        </authorList>
    </citation>
    <scope>NUCLEOTIDE SEQUENCE [LARGE SCALE GENOMIC DNA]</scope>
    <source>
        <strain evidence="2 3">MDJK44</strain>
    </source>
</reference>
<feature type="compositionally biased region" description="Polar residues" evidence="1">
    <location>
        <begin position="153"/>
        <end position="162"/>
    </location>
</feature>
<feature type="compositionally biased region" description="Low complexity" evidence="1">
    <location>
        <begin position="187"/>
        <end position="199"/>
    </location>
</feature>
<dbReference type="AlphaFoldDB" id="A0A1Z1WEN6"/>
<dbReference type="EMBL" id="CP021748">
    <property type="protein sequence ID" value="ARX84887.1"/>
    <property type="molecule type" value="Genomic_DNA"/>
</dbReference>
<evidence type="ECO:0000313" key="3">
    <source>
        <dbReference type="Proteomes" id="UP000195880"/>
    </source>
</evidence>
<dbReference type="eggNOG" id="COG2304">
    <property type="taxonomic scope" value="Bacteria"/>
</dbReference>
<feature type="region of interest" description="Disordered" evidence="1">
    <location>
        <begin position="151"/>
        <end position="219"/>
    </location>
</feature>
<organism evidence="2 3">
    <name type="scientific">Streptomyces alboflavus</name>
    <dbReference type="NCBI Taxonomy" id="67267"/>
    <lineage>
        <taxon>Bacteria</taxon>
        <taxon>Bacillati</taxon>
        <taxon>Actinomycetota</taxon>
        <taxon>Actinomycetes</taxon>
        <taxon>Kitasatosporales</taxon>
        <taxon>Streptomycetaceae</taxon>
        <taxon>Streptomyces</taxon>
    </lineage>
</organism>
<sequence length="471" mass="48546">MALARPGHAPVEESPGPYAFDSDVKDVDGTTSTAGSRMLVPGATYRSAIGHPGDSGSAGGELYYRLELGAKDSAYVSVTALPGPRGRVVFADGIKVSLQDAGGFTCDLGSARIGSSQSPRPLTASAKRQVAADQKKCQTAGTYYVVVERTTDSRSPVSSTPEKPSATEDWDLELYVASEPALAKAGSTTPPQDTDSTPQLQPPAGAPMPRAGGSSFGTARALGKGVWGDRVRAGQTRFYRVPVDWGQTLSVTLELGSGTRSGDFVTSALIMELFNPVRGPVADSDVPYDGRQKSMALSPLPPVSYENRYAPFDRTSGMRFAGWYYLAVHLHPDVGKRFGADETGLTLRVGVAGERRPAPAYAGAPRPADGFGVTERDEAAARNGAGGGGSARREPGPGGSAAASEGDMAMKALAAAGSARGPCCSPFWGCGGLCRGGGSGGSRFDPGSAWSGTGLVWDRTDPVSAGDLCPA</sequence>
<feature type="region of interest" description="Disordered" evidence="1">
    <location>
        <begin position="1"/>
        <end position="37"/>
    </location>
</feature>
<dbReference type="Proteomes" id="UP000195880">
    <property type="component" value="Chromosome"/>
</dbReference>
<keyword evidence="3" id="KW-1185">Reference proteome</keyword>
<protein>
    <submittedName>
        <fullName evidence="2">Uncharacterized protein</fullName>
    </submittedName>
</protein>
<dbReference type="STRING" id="67267.GCA_000716675_01687"/>
<evidence type="ECO:0000313" key="2">
    <source>
        <dbReference type="EMBL" id="ARX84887.1"/>
    </source>
</evidence>
<feature type="region of interest" description="Disordered" evidence="1">
    <location>
        <begin position="379"/>
        <end position="404"/>
    </location>
</feature>
<gene>
    <name evidence="2" type="ORF">SMD44_04343</name>
</gene>
<name>A0A1Z1WEN6_9ACTN</name>
<proteinExistence type="predicted"/>
<evidence type="ECO:0000256" key="1">
    <source>
        <dbReference type="SAM" id="MobiDB-lite"/>
    </source>
</evidence>
<accession>A0A1Z1WEN6</accession>
<dbReference type="KEGG" id="salf:SMD44_04343"/>